<evidence type="ECO:0000313" key="3">
    <source>
        <dbReference type="Proteomes" id="UP000499080"/>
    </source>
</evidence>
<name>A0A4Y2UT68_ARAVE</name>
<reference evidence="2 3" key="1">
    <citation type="journal article" date="2019" name="Sci. Rep.">
        <title>Orb-weaving spider Araneus ventricosus genome elucidates the spidroin gene catalogue.</title>
        <authorList>
            <person name="Kono N."/>
            <person name="Nakamura H."/>
            <person name="Ohtoshi R."/>
            <person name="Moran D.A.P."/>
            <person name="Shinohara A."/>
            <person name="Yoshida Y."/>
            <person name="Fujiwara M."/>
            <person name="Mori M."/>
            <person name="Tomita M."/>
            <person name="Arakawa K."/>
        </authorList>
    </citation>
    <scope>NUCLEOTIDE SEQUENCE [LARGE SCALE GENOMIC DNA]</scope>
</reference>
<keyword evidence="3" id="KW-1185">Reference proteome</keyword>
<dbReference type="EMBL" id="BGPR01039363">
    <property type="protein sequence ID" value="GBO15304.1"/>
    <property type="molecule type" value="Genomic_DNA"/>
</dbReference>
<feature type="region of interest" description="Disordered" evidence="1">
    <location>
        <begin position="1"/>
        <end position="24"/>
    </location>
</feature>
<evidence type="ECO:0000313" key="2">
    <source>
        <dbReference type="EMBL" id="GBO15304.1"/>
    </source>
</evidence>
<dbReference type="Proteomes" id="UP000499080">
    <property type="component" value="Unassembled WGS sequence"/>
</dbReference>
<feature type="compositionally biased region" description="Basic and acidic residues" evidence="1">
    <location>
        <begin position="1"/>
        <end position="10"/>
    </location>
</feature>
<dbReference type="AlphaFoldDB" id="A0A4Y2UT68"/>
<comment type="caution">
    <text evidence="2">The sequence shown here is derived from an EMBL/GenBank/DDBJ whole genome shotgun (WGS) entry which is preliminary data.</text>
</comment>
<organism evidence="2 3">
    <name type="scientific">Araneus ventricosus</name>
    <name type="common">Orbweaver spider</name>
    <name type="synonym">Epeira ventricosa</name>
    <dbReference type="NCBI Taxonomy" id="182803"/>
    <lineage>
        <taxon>Eukaryota</taxon>
        <taxon>Metazoa</taxon>
        <taxon>Ecdysozoa</taxon>
        <taxon>Arthropoda</taxon>
        <taxon>Chelicerata</taxon>
        <taxon>Arachnida</taxon>
        <taxon>Araneae</taxon>
        <taxon>Araneomorphae</taxon>
        <taxon>Entelegynae</taxon>
        <taxon>Araneoidea</taxon>
        <taxon>Araneidae</taxon>
        <taxon>Araneus</taxon>
    </lineage>
</organism>
<accession>A0A4Y2UT68</accession>
<proteinExistence type="predicted"/>
<protein>
    <submittedName>
        <fullName evidence="2">Uncharacterized protein</fullName>
    </submittedName>
</protein>
<evidence type="ECO:0000256" key="1">
    <source>
        <dbReference type="SAM" id="MobiDB-lite"/>
    </source>
</evidence>
<sequence length="111" mass="12524">MIEKEEKNNSEEIGSAHLKKSSATEESSNFLAFTGNASHKANPVTSICSWGQILMGQRFAEASLANLGKVPYVRRGCFFMNMMAIKLTQRRLRIFSQKSKEDIQAFSEKFI</sequence>
<gene>
    <name evidence="2" type="ORF">AVEN_193619_1</name>
</gene>